<feature type="transmembrane region" description="Helical" evidence="9">
    <location>
        <begin position="75"/>
        <end position="99"/>
    </location>
</feature>
<evidence type="ECO:0000256" key="2">
    <source>
        <dbReference type="ARBA" id="ARBA00008540"/>
    </source>
</evidence>
<keyword evidence="11" id="KW-1185">Reference proteome</keyword>
<dbReference type="AlphaFoldDB" id="A0A380LN35"/>
<feature type="transmembrane region" description="Helical" evidence="9">
    <location>
        <begin position="9"/>
        <end position="28"/>
    </location>
</feature>
<comment type="function">
    <text evidence="9">Component of the transport system for branched-chain amino acids.</text>
</comment>
<dbReference type="GO" id="GO:0015818">
    <property type="term" value="P:isoleucine transport"/>
    <property type="evidence" value="ECO:0007669"/>
    <property type="project" value="TreeGrafter"/>
</dbReference>
<dbReference type="GO" id="GO:0005304">
    <property type="term" value="F:L-valine transmembrane transporter activity"/>
    <property type="evidence" value="ECO:0007669"/>
    <property type="project" value="TreeGrafter"/>
</dbReference>
<keyword evidence="8 9" id="KW-0472">Membrane</keyword>
<evidence type="ECO:0000256" key="3">
    <source>
        <dbReference type="ARBA" id="ARBA00022448"/>
    </source>
</evidence>
<feature type="transmembrane region" description="Helical" evidence="9">
    <location>
        <begin position="119"/>
        <end position="138"/>
    </location>
</feature>
<keyword evidence="7 9" id="KW-1133">Transmembrane helix</keyword>
<protein>
    <recommendedName>
        <fullName evidence="9">Branched-chain amino acid transport system carrier protein</fullName>
    </recommendedName>
</protein>
<evidence type="ECO:0000256" key="8">
    <source>
        <dbReference type="ARBA" id="ARBA00023136"/>
    </source>
</evidence>
<feature type="transmembrane region" description="Helical" evidence="9">
    <location>
        <begin position="318"/>
        <end position="338"/>
    </location>
</feature>
<dbReference type="PANTHER" id="PTHR30588">
    <property type="entry name" value="BRANCHED-CHAIN AMINO ACID TRANSPORT SYSTEM 2 CARRIER PROTEIN"/>
    <property type="match status" value="1"/>
</dbReference>
<evidence type="ECO:0000256" key="7">
    <source>
        <dbReference type="ARBA" id="ARBA00022989"/>
    </source>
</evidence>
<comment type="caution">
    <text evidence="9">Lacks conserved residue(s) required for the propagation of feature annotation.</text>
</comment>
<dbReference type="GO" id="GO:0015188">
    <property type="term" value="F:L-isoleucine transmembrane transporter activity"/>
    <property type="evidence" value="ECO:0007669"/>
    <property type="project" value="TreeGrafter"/>
</dbReference>
<comment type="subcellular location">
    <subcellularLocation>
        <location evidence="1 9">Cell membrane</location>
        <topology evidence="1 9">Multi-pass membrane protein</topology>
    </subcellularLocation>
</comment>
<evidence type="ECO:0000256" key="6">
    <source>
        <dbReference type="ARBA" id="ARBA00022970"/>
    </source>
</evidence>
<dbReference type="RefSeq" id="WP_022790547.1">
    <property type="nucleotide sequence ID" value="NZ_JAQLXR010000007.1"/>
</dbReference>
<evidence type="ECO:0000313" key="11">
    <source>
        <dbReference type="Proteomes" id="UP000255523"/>
    </source>
</evidence>
<dbReference type="GO" id="GO:0015190">
    <property type="term" value="F:L-leucine transmembrane transporter activity"/>
    <property type="evidence" value="ECO:0007669"/>
    <property type="project" value="TreeGrafter"/>
</dbReference>
<evidence type="ECO:0000313" key="10">
    <source>
        <dbReference type="EMBL" id="SUO04645.1"/>
    </source>
</evidence>
<dbReference type="InterPro" id="IPR004685">
    <property type="entry name" value="Brnchd-chn_aa_trnsp_Livcs"/>
</dbReference>
<accession>A0A380LN35</accession>
<feature type="transmembrane region" description="Helical" evidence="9">
    <location>
        <begin position="278"/>
        <end position="306"/>
    </location>
</feature>
<evidence type="ECO:0000256" key="9">
    <source>
        <dbReference type="RuleBase" id="RU362122"/>
    </source>
</evidence>
<feature type="transmembrane region" description="Helical" evidence="9">
    <location>
        <begin position="233"/>
        <end position="251"/>
    </location>
</feature>
<dbReference type="GO" id="GO:0005886">
    <property type="term" value="C:plasma membrane"/>
    <property type="evidence" value="ECO:0007669"/>
    <property type="project" value="UniProtKB-SubCell"/>
</dbReference>
<dbReference type="EMBL" id="UHFX01000003">
    <property type="protein sequence ID" value="SUO04645.1"/>
    <property type="molecule type" value="Genomic_DNA"/>
</dbReference>
<dbReference type="OrthoDB" id="9783920at2"/>
<sequence length="369" mass="40488">MEKLNIKNSILIGFTLFSMFFGAGNLIFPPLLGAQSGSSFLLSILGFLLMAVVVPSVTVIVVAKHQGLKNLTDQIHPYFTLVFVTLVYLLIGPCVAIPRTASTSFEMALASLIQEDNRMLFQIIYSLLFFTLAGFVALKPNKLKNLLGKFMTPILLILILIVFLGAVFLLPVHIGDPYTRYASSPVLSGIVDGYQTMDILAALNFGIIIAINIQDLGIKKPKRVTIEIMKAGLIAGMLLAIVYCATGYIGMHSSGMFDQVTNGAQVLVYSIENSFGSFAQILVGMIFFIACFNVCTGLLSCCAQYFQELVPKISYKKWLLLFVIFSFIISSLGLDFILNMSLPILSIMCPIAILIVVFGIFKKPKQIKE</sequence>
<evidence type="ECO:0000256" key="4">
    <source>
        <dbReference type="ARBA" id="ARBA00022475"/>
    </source>
</evidence>
<keyword evidence="3 9" id="KW-0813">Transport</keyword>
<name>A0A380LN35_9FIRM</name>
<feature type="transmembrane region" description="Helical" evidence="9">
    <location>
        <begin position="40"/>
        <end position="63"/>
    </location>
</feature>
<feature type="transmembrane region" description="Helical" evidence="9">
    <location>
        <begin position="150"/>
        <end position="174"/>
    </location>
</feature>
<dbReference type="GO" id="GO:0015820">
    <property type="term" value="P:L-leucine transport"/>
    <property type="evidence" value="ECO:0007669"/>
    <property type="project" value="TreeGrafter"/>
</dbReference>
<organism evidence="10 11">
    <name type="scientific">Faecalicoccus pleomorphus</name>
    <dbReference type="NCBI Taxonomy" id="1323"/>
    <lineage>
        <taxon>Bacteria</taxon>
        <taxon>Bacillati</taxon>
        <taxon>Bacillota</taxon>
        <taxon>Erysipelotrichia</taxon>
        <taxon>Erysipelotrichales</taxon>
        <taxon>Erysipelotrichaceae</taxon>
        <taxon>Faecalicoccus</taxon>
    </lineage>
</organism>
<keyword evidence="5 9" id="KW-0812">Transmembrane</keyword>
<evidence type="ECO:0000256" key="5">
    <source>
        <dbReference type="ARBA" id="ARBA00022692"/>
    </source>
</evidence>
<reference evidence="10 11" key="1">
    <citation type="submission" date="2018-06" db="EMBL/GenBank/DDBJ databases">
        <authorList>
            <consortium name="Pathogen Informatics"/>
            <person name="Doyle S."/>
        </authorList>
    </citation>
    <scope>NUCLEOTIDE SEQUENCE [LARGE SCALE GENOMIC DNA]</scope>
    <source>
        <strain evidence="10 11">NCTC11087</strain>
    </source>
</reference>
<proteinExistence type="inferred from homology"/>
<dbReference type="Proteomes" id="UP000255523">
    <property type="component" value="Unassembled WGS sequence"/>
</dbReference>
<dbReference type="PANTHER" id="PTHR30588:SF7">
    <property type="entry name" value="BRANCHED-CHAIN AMINO ACID CARRIER PROTEIN SAOUHSC_01411-RELATED"/>
    <property type="match status" value="1"/>
</dbReference>
<keyword evidence="6 9" id="KW-0029">Amino-acid transport</keyword>
<dbReference type="Pfam" id="PF05525">
    <property type="entry name" value="Branch_AA_trans"/>
    <property type="match status" value="1"/>
</dbReference>
<feature type="transmembrane region" description="Helical" evidence="9">
    <location>
        <begin position="194"/>
        <end position="213"/>
    </location>
</feature>
<dbReference type="NCBIfam" id="TIGR00796">
    <property type="entry name" value="livcs"/>
    <property type="match status" value="1"/>
</dbReference>
<keyword evidence="4" id="KW-1003">Cell membrane</keyword>
<evidence type="ECO:0000256" key="1">
    <source>
        <dbReference type="ARBA" id="ARBA00004651"/>
    </source>
</evidence>
<feature type="transmembrane region" description="Helical" evidence="9">
    <location>
        <begin position="344"/>
        <end position="361"/>
    </location>
</feature>
<comment type="similarity">
    <text evidence="2 9">Belongs to the branched chain amino acid transporter family.</text>
</comment>
<gene>
    <name evidence="10" type="primary">brnQ</name>
    <name evidence="10" type="ORF">NCTC11087_01567</name>
</gene>
<dbReference type="GeneID" id="77462516"/>